<feature type="signal peptide" evidence="1">
    <location>
        <begin position="1"/>
        <end position="21"/>
    </location>
</feature>
<evidence type="ECO:0000313" key="3">
    <source>
        <dbReference type="EMBL" id="HIQ83255.1"/>
    </source>
</evidence>
<dbReference type="PROSITE" id="PS00201">
    <property type="entry name" value="FLAVODOXIN"/>
    <property type="match status" value="1"/>
</dbReference>
<evidence type="ECO:0000259" key="2">
    <source>
        <dbReference type="PROSITE" id="PS50902"/>
    </source>
</evidence>
<dbReference type="InterPro" id="IPR001226">
    <property type="entry name" value="Flavodoxin_CS"/>
</dbReference>
<reference evidence="3" key="1">
    <citation type="submission" date="2020-10" db="EMBL/GenBank/DDBJ databases">
        <authorList>
            <person name="Gilroy R."/>
        </authorList>
    </citation>
    <scope>NUCLEOTIDE SEQUENCE</scope>
    <source>
        <strain evidence="3">ChiSjej6B24-2974</strain>
    </source>
</reference>
<keyword evidence="1" id="KW-0732">Signal</keyword>
<dbReference type="AlphaFoldDB" id="A0A9D1CY77"/>
<dbReference type="PANTHER" id="PTHR39201:SF1">
    <property type="entry name" value="FLAVODOXIN-LIKE DOMAIN-CONTAINING PROTEIN"/>
    <property type="match status" value="1"/>
</dbReference>
<dbReference type="PROSITE" id="PS50902">
    <property type="entry name" value="FLAVODOXIN_LIKE"/>
    <property type="match status" value="1"/>
</dbReference>
<name>A0A9D1CY77_9FIRM</name>
<dbReference type="InterPro" id="IPR008254">
    <property type="entry name" value="Flavodoxin/NO_synth"/>
</dbReference>
<dbReference type="EMBL" id="DVFZ01000091">
    <property type="protein sequence ID" value="HIQ83255.1"/>
    <property type="molecule type" value="Genomic_DNA"/>
</dbReference>
<feature type="chain" id="PRO_5039678877" evidence="1">
    <location>
        <begin position="22"/>
        <end position="206"/>
    </location>
</feature>
<comment type="caution">
    <text evidence="3">The sequence shown here is derived from an EMBL/GenBank/DDBJ whole genome shotgun (WGS) entry which is preliminary data.</text>
</comment>
<gene>
    <name evidence="3" type="ORF">IAA52_09160</name>
</gene>
<dbReference type="PANTHER" id="PTHR39201">
    <property type="entry name" value="EXPORTED PROTEIN-RELATED"/>
    <property type="match status" value="1"/>
</dbReference>
<dbReference type="SUPFAM" id="SSF52218">
    <property type="entry name" value="Flavoproteins"/>
    <property type="match status" value="1"/>
</dbReference>
<dbReference type="Gene3D" id="3.40.50.360">
    <property type="match status" value="1"/>
</dbReference>
<evidence type="ECO:0000256" key="1">
    <source>
        <dbReference type="SAM" id="SignalP"/>
    </source>
</evidence>
<feature type="domain" description="Flavodoxin-like" evidence="2">
    <location>
        <begin position="49"/>
        <end position="205"/>
    </location>
</feature>
<organism evidence="3 4">
    <name type="scientific">Candidatus Pullichristensenella stercorigallinarum</name>
    <dbReference type="NCBI Taxonomy" id="2840909"/>
    <lineage>
        <taxon>Bacteria</taxon>
        <taxon>Bacillati</taxon>
        <taxon>Bacillota</taxon>
        <taxon>Clostridia</taxon>
        <taxon>Candidatus Pullichristensenella</taxon>
    </lineage>
</organism>
<protein>
    <submittedName>
        <fullName evidence="3">Flavodoxin</fullName>
    </submittedName>
</protein>
<sequence length="206" mass="22394">MKKLTALLMGLVLMLNLFALAGLAEMETAAPAAEPEATEEAATAEEGKTLVVYFSATGNTETAANYIAEATGADIFVLEPVEPYTSDDLRWTDENSRVVYEHDNPDARAVELVASTVENWDDYDTVFIGYPIWWGIAAWPVDTFVQANDFTGKTVIPFCTSSSSGLGDSGELLAEMAGTGEWLEGMRFSSRVSEEDVQAWLDELAL</sequence>
<dbReference type="Proteomes" id="UP000824260">
    <property type="component" value="Unassembled WGS sequence"/>
</dbReference>
<reference evidence="3" key="2">
    <citation type="journal article" date="2021" name="PeerJ">
        <title>Extensive microbial diversity within the chicken gut microbiome revealed by metagenomics and culture.</title>
        <authorList>
            <person name="Gilroy R."/>
            <person name="Ravi A."/>
            <person name="Getino M."/>
            <person name="Pursley I."/>
            <person name="Horton D.L."/>
            <person name="Alikhan N.F."/>
            <person name="Baker D."/>
            <person name="Gharbi K."/>
            <person name="Hall N."/>
            <person name="Watson M."/>
            <person name="Adriaenssens E.M."/>
            <person name="Foster-Nyarko E."/>
            <person name="Jarju S."/>
            <person name="Secka A."/>
            <person name="Antonio M."/>
            <person name="Oren A."/>
            <person name="Chaudhuri R.R."/>
            <person name="La Ragione R."/>
            <person name="Hildebrand F."/>
            <person name="Pallen M.J."/>
        </authorList>
    </citation>
    <scope>NUCLEOTIDE SEQUENCE</scope>
    <source>
        <strain evidence="3">ChiSjej6B24-2974</strain>
    </source>
</reference>
<dbReference type="GO" id="GO:0009055">
    <property type="term" value="F:electron transfer activity"/>
    <property type="evidence" value="ECO:0007669"/>
    <property type="project" value="InterPro"/>
</dbReference>
<dbReference type="InterPro" id="IPR029039">
    <property type="entry name" value="Flavoprotein-like_sf"/>
</dbReference>
<evidence type="ECO:0000313" key="4">
    <source>
        <dbReference type="Proteomes" id="UP000824260"/>
    </source>
</evidence>
<dbReference type="GO" id="GO:0016651">
    <property type="term" value="F:oxidoreductase activity, acting on NAD(P)H"/>
    <property type="evidence" value="ECO:0007669"/>
    <property type="project" value="UniProtKB-ARBA"/>
</dbReference>
<dbReference type="GO" id="GO:0010181">
    <property type="term" value="F:FMN binding"/>
    <property type="evidence" value="ECO:0007669"/>
    <property type="project" value="InterPro"/>
</dbReference>
<proteinExistence type="predicted"/>
<accession>A0A9D1CY77</accession>
<dbReference type="Pfam" id="PF12682">
    <property type="entry name" value="Flavodoxin_4"/>
    <property type="match status" value="1"/>
</dbReference>